<name>A0ABM7US66_9LEPT</name>
<keyword evidence="6 11" id="KW-0418">Kinase</keyword>
<evidence type="ECO:0000313" key="12">
    <source>
        <dbReference type="Proteomes" id="UP000245263"/>
    </source>
</evidence>
<keyword evidence="5" id="KW-0547">Nucleotide-binding</keyword>
<reference evidence="11 12" key="1">
    <citation type="submission" date="2021-08" db="EMBL/GenBank/DDBJ databases">
        <title>Complete genome sequence of Leptospira kobayashii strain E30.</title>
        <authorList>
            <person name="Nakao R."/>
            <person name="Nakamura S."/>
            <person name="Masuzawa T."/>
            <person name="Koizumi N."/>
        </authorList>
    </citation>
    <scope>NUCLEOTIDE SEQUENCE [LARGE SCALE GENOMIC DNA]</scope>
    <source>
        <strain evidence="11 12">E30</strain>
    </source>
</reference>
<dbReference type="PROSITE" id="PS50110">
    <property type="entry name" value="RESPONSE_REGULATORY"/>
    <property type="match status" value="1"/>
</dbReference>
<dbReference type="Proteomes" id="UP000245263">
    <property type="component" value="Chromosome 1"/>
</dbReference>
<evidence type="ECO:0000256" key="1">
    <source>
        <dbReference type="ARBA" id="ARBA00000085"/>
    </source>
</evidence>
<dbReference type="EMBL" id="AP025028">
    <property type="protein sequence ID" value="BDA78680.1"/>
    <property type="molecule type" value="Genomic_DNA"/>
</dbReference>
<keyword evidence="7" id="KW-0067">ATP-binding</keyword>
<dbReference type="InterPro" id="IPR036890">
    <property type="entry name" value="HATPase_C_sf"/>
</dbReference>
<protein>
    <recommendedName>
        <fullName evidence="2">histidine kinase</fullName>
        <ecNumber evidence="2">2.7.13.3</ecNumber>
    </recommendedName>
</protein>
<organism evidence="11 12">
    <name type="scientific">Leptospira kobayashii</name>
    <dbReference type="NCBI Taxonomy" id="1917830"/>
    <lineage>
        <taxon>Bacteria</taxon>
        <taxon>Pseudomonadati</taxon>
        <taxon>Spirochaetota</taxon>
        <taxon>Spirochaetia</taxon>
        <taxon>Leptospirales</taxon>
        <taxon>Leptospiraceae</taxon>
        <taxon>Leptospira</taxon>
    </lineage>
</organism>
<dbReference type="Pfam" id="PF08448">
    <property type="entry name" value="PAS_4"/>
    <property type="match status" value="1"/>
</dbReference>
<dbReference type="InterPro" id="IPR005467">
    <property type="entry name" value="His_kinase_dom"/>
</dbReference>
<sequence>METATLLKKKILLVEDEAIIAMATSRQLEDSFHIITASSGTKAINYIRSSEDQIDLVLMDIDLGYGMDGTETAKEILEIRDIPIIFVSSHMEPDIVKKTESITSYGYVLKSSGIHILATSIRMAFRLYEARTHVMEKNTELAVTSEELEAANRQLIDSDIELRNTADRFRSTLDSMIEGCQILGYDWTYLYINESAAKYAKGTIRDFLGKSMFECNPGIKEQEVYRILASCMKNREYCHRDIEFVHQDGSKSYFEFSIQPIKEGLFILTYDVSERKQMEEKLANLLSFKDTLMIELQHRVKNTLAVVSSLLHLESAKIEDKEIKNIFKNTETRILAMAGIYEMLYNDTGSELNRIQFDHYVLRLCKTLANAYNIDDKIQIRFDLNQAEMDLKLAVVLCLVLNELLMNSIKHTYLENGKGEIFVSVKSVSGNLILKVIDNGTGFAEPKINEQSGIGLSLVQLLIKQIGGMIEIQNINGISVLIEVPLDKG</sequence>
<dbReference type="SMART" id="SM00448">
    <property type="entry name" value="REC"/>
    <property type="match status" value="1"/>
</dbReference>
<dbReference type="InterPro" id="IPR000014">
    <property type="entry name" value="PAS"/>
</dbReference>
<dbReference type="PANTHER" id="PTHR41523:SF8">
    <property type="entry name" value="ETHYLENE RESPONSE SENSOR PROTEIN"/>
    <property type="match status" value="1"/>
</dbReference>
<dbReference type="NCBIfam" id="TIGR00229">
    <property type="entry name" value="sensory_box"/>
    <property type="match status" value="1"/>
</dbReference>
<comment type="catalytic activity">
    <reaction evidence="1">
        <text>ATP + protein L-histidine = ADP + protein N-phospho-L-histidine.</text>
        <dbReference type="EC" id="2.7.13.3"/>
    </reaction>
</comment>
<dbReference type="Pfam" id="PF00072">
    <property type="entry name" value="Response_reg"/>
    <property type="match status" value="1"/>
</dbReference>
<dbReference type="CDD" id="cd00130">
    <property type="entry name" value="PAS"/>
    <property type="match status" value="1"/>
</dbReference>
<dbReference type="InterPro" id="IPR035965">
    <property type="entry name" value="PAS-like_dom_sf"/>
</dbReference>
<dbReference type="PANTHER" id="PTHR41523">
    <property type="entry name" value="TWO-COMPONENT SYSTEM SENSOR PROTEIN"/>
    <property type="match status" value="1"/>
</dbReference>
<dbReference type="Gene3D" id="3.30.450.20">
    <property type="entry name" value="PAS domain"/>
    <property type="match status" value="1"/>
</dbReference>
<dbReference type="GO" id="GO:0016301">
    <property type="term" value="F:kinase activity"/>
    <property type="evidence" value="ECO:0007669"/>
    <property type="project" value="UniProtKB-KW"/>
</dbReference>
<dbReference type="RefSeq" id="WP_109019663.1">
    <property type="nucleotide sequence ID" value="NZ_AP025028.1"/>
</dbReference>
<proteinExistence type="predicted"/>
<dbReference type="Gene3D" id="3.40.50.2300">
    <property type="match status" value="1"/>
</dbReference>
<dbReference type="Pfam" id="PF02518">
    <property type="entry name" value="HATPase_c"/>
    <property type="match status" value="1"/>
</dbReference>
<evidence type="ECO:0000256" key="7">
    <source>
        <dbReference type="ARBA" id="ARBA00022840"/>
    </source>
</evidence>
<dbReference type="Pfam" id="PF07568">
    <property type="entry name" value="HisKA_2"/>
    <property type="match status" value="1"/>
</dbReference>
<keyword evidence="4" id="KW-0808">Transferase</keyword>
<feature type="modified residue" description="4-aspartylphosphate" evidence="8">
    <location>
        <position position="60"/>
    </location>
</feature>
<evidence type="ECO:0000256" key="5">
    <source>
        <dbReference type="ARBA" id="ARBA00022741"/>
    </source>
</evidence>
<dbReference type="SMART" id="SM00091">
    <property type="entry name" value="PAS"/>
    <property type="match status" value="1"/>
</dbReference>
<keyword evidence="3 8" id="KW-0597">Phosphoprotein</keyword>
<evidence type="ECO:0000259" key="10">
    <source>
        <dbReference type="PROSITE" id="PS50110"/>
    </source>
</evidence>
<dbReference type="InterPro" id="IPR011495">
    <property type="entry name" value="Sig_transdc_His_kin_sub2_dim/P"/>
</dbReference>
<gene>
    <name evidence="11" type="ORF">LPTSP3_g16100</name>
</gene>
<dbReference type="PROSITE" id="PS50109">
    <property type="entry name" value="HIS_KIN"/>
    <property type="match status" value="1"/>
</dbReference>
<feature type="domain" description="Histidine kinase" evidence="9">
    <location>
        <begin position="295"/>
        <end position="488"/>
    </location>
</feature>
<dbReference type="Gene3D" id="3.30.565.10">
    <property type="entry name" value="Histidine kinase-like ATPase, C-terminal domain"/>
    <property type="match status" value="1"/>
</dbReference>
<dbReference type="InterPro" id="IPR013656">
    <property type="entry name" value="PAS_4"/>
</dbReference>
<dbReference type="SMART" id="SM00387">
    <property type="entry name" value="HATPase_c"/>
    <property type="match status" value="1"/>
</dbReference>
<evidence type="ECO:0000256" key="8">
    <source>
        <dbReference type="PROSITE-ProRule" id="PRU00169"/>
    </source>
</evidence>
<accession>A0ABM7US66</accession>
<dbReference type="EC" id="2.7.13.3" evidence="2"/>
<evidence type="ECO:0000313" key="11">
    <source>
        <dbReference type="EMBL" id="BDA78680.1"/>
    </source>
</evidence>
<dbReference type="SUPFAM" id="SSF55785">
    <property type="entry name" value="PYP-like sensor domain (PAS domain)"/>
    <property type="match status" value="1"/>
</dbReference>
<dbReference type="InterPro" id="IPR001789">
    <property type="entry name" value="Sig_transdc_resp-reg_receiver"/>
</dbReference>
<dbReference type="SUPFAM" id="SSF55874">
    <property type="entry name" value="ATPase domain of HSP90 chaperone/DNA topoisomerase II/histidine kinase"/>
    <property type="match status" value="1"/>
</dbReference>
<evidence type="ECO:0000259" key="9">
    <source>
        <dbReference type="PROSITE" id="PS50109"/>
    </source>
</evidence>
<evidence type="ECO:0000256" key="2">
    <source>
        <dbReference type="ARBA" id="ARBA00012438"/>
    </source>
</evidence>
<keyword evidence="12" id="KW-1185">Reference proteome</keyword>
<dbReference type="InterPro" id="IPR011006">
    <property type="entry name" value="CheY-like_superfamily"/>
</dbReference>
<evidence type="ECO:0000256" key="6">
    <source>
        <dbReference type="ARBA" id="ARBA00022777"/>
    </source>
</evidence>
<dbReference type="InterPro" id="IPR003594">
    <property type="entry name" value="HATPase_dom"/>
</dbReference>
<feature type="domain" description="Response regulatory" evidence="10">
    <location>
        <begin position="10"/>
        <end position="125"/>
    </location>
</feature>
<evidence type="ECO:0000256" key="4">
    <source>
        <dbReference type="ARBA" id="ARBA00022679"/>
    </source>
</evidence>
<dbReference type="SUPFAM" id="SSF52172">
    <property type="entry name" value="CheY-like"/>
    <property type="match status" value="1"/>
</dbReference>
<evidence type="ECO:0000256" key="3">
    <source>
        <dbReference type="ARBA" id="ARBA00022553"/>
    </source>
</evidence>